<sequence>EDHPSTKEGKAREGNVKTITPNYKLGTEKPSHELKLGTSGYLPNEKGDYKVGYCYIKRKHYSGLELLMLNSFTEETLSILIVMKQYGTN</sequence>
<evidence type="ECO:0000313" key="4">
    <source>
        <dbReference type="WBParaSite" id="HPLM_0001653601-mRNA-1"/>
    </source>
</evidence>
<gene>
    <name evidence="2" type="ORF">HPLM_LOCUS16528</name>
</gene>
<dbReference type="AlphaFoldDB" id="A0A0N4WXI9"/>
<evidence type="ECO:0000313" key="3">
    <source>
        <dbReference type="Proteomes" id="UP000268014"/>
    </source>
</evidence>
<feature type="region of interest" description="Disordered" evidence="1">
    <location>
        <begin position="1"/>
        <end position="24"/>
    </location>
</feature>
<dbReference type="Proteomes" id="UP000268014">
    <property type="component" value="Unassembled WGS sequence"/>
</dbReference>
<reference evidence="2 3" key="2">
    <citation type="submission" date="2018-11" db="EMBL/GenBank/DDBJ databases">
        <authorList>
            <consortium name="Pathogen Informatics"/>
        </authorList>
    </citation>
    <scope>NUCLEOTIDE SEQUENCE [LARGE SCALE GENOMIC DNA]</scope>
    <source>
        <strain evidence="2 3">MHpl1</strain>
    </source>
</reference>
<accession>A0A0N4WXI9</accession>
<reference evidence="4" key="1">
    <citation type="submission" date="2017-02" db="UniProtKB">
        <authorList>
            <consortium name="WormBaseParasite"/>
        </authorList>
    </citation>
    <scope>IDENTIFICATION</scope>
</reference>
<proteinExistence type="predicted"/>
<feature type="compositionally biased region" description="Basic and acidic residues" evidence="1">
    <location>
        <begin position="1"/>
        <end position="15"/>
    </location>
</feature>
<dbReference type="WBParaSite" id="HPLM_0001653601-mRNA-1">
    <property type="protein sequence ID" value="HPLM_0001653601-mRNA-1"/>
    <property type="gene ID" value="HPLM_0001653601"/>
</dbReference>
<organism evidence="4">
    <name type="scientific">Haemonchus placei</name>
    <name type="common">Barber's pole worm</name>
    <dbReference type="NCBI Taxonomy" id="6290"/>
    <lineage>
        <taxon>Eukaryota</taxon>
        <taxon>Metazoa</taxon>
        <taxon>Ecdysozoa</taxon>
        <taxon>Nematoda</taxon>
        <taxon>Chromadorea</taxon>
        <taxon>Rhabditida</taxon>
        <taxon>Rhabditina</taxon>
        <taxon>Rhabditomorpha</taxon>
        <taxon>Strongyloidea</taxon>
        <taxon>Trichostrongylidae</taxon>
        <taxon>Haemonchus</taxon>
    </lineage>
</organism>
<protein>
    <submittedName>
        <fullName evidence="4">Nucleocapsid protein</fullName>
    </submittedName>
</protein>
<dbReference type="EMBL" id="UZAF01019463">
    <property type="protein sequence ID" value="VDO60409.1"/>
    <property type="molecule type" value="Genomic_DNA"/>
</dbReference>
<evidence type="ECO:0000313" key="2">
    <source>
        <dbReference type="EMBL" id="VDO60409.1"/>
    </source>
</evidence>
<keyword evidence="3" id="KW-1185">Reference proteome</keyword>
<evidence type="ECO:0000256" key="1">
    <source>
        <dbReference type="SAM" id="MobiDB-lite"/>
    </source>
</evidence>
<name>A0A0N4WXI9_HAEPC</name>